<feature type="compositionally biased region" description="Gly residues" evidence="1">
    <location>
        <begin position="819"/>
        <end position="835"/>
    </location>
</feature>
<feature type="region of interest" description="Disordered" evidence="1">
    <location>
        <begin position="341"/>
        <end position="406"/>
    </location>
</feature>
<feature type="compositionally biased region" description="Low complexity" evidence="1">
    <location>
        <begin position="747"/>
        <end position="763"/>
    </location>
</feature>
<evidence type="ECO:0000256" key="1">
    <source>
        <dbReference type="SAM" id="MobiDB-lite"/>
    </source>
</evidence>
<dbReference type="AlphaFoldDB" id="A0AA40BTY0"/>
<comment type="caution">
    <text evidence="2">The sequence shown here is derived from an EMBL/GenBank/DDBJ whole genome shotgun (WGS) entry which is preliminary data.</text>
</comment>
<feature type="compositionally biased region" description="Polar residues" evidence="1">
    <location>
        <begin position="629"/>
        <end position="644"/>
    </location>
</feature>
<dbReference type="Proteomes" id="UP001175000">
    <property type="component" value="Unassembled WGS sequence"/>
</dbReference>
<feature type="compositionally biased region" description="Polar residues" evidence="1">
    <location>
        <begin position="672"/>
        <end position="684"/>
    </location>
</feature>
<sequence>MSSYLQEKLERERRVNESERSSSRASTDALGASVDHRAVQSSPARNNGSDRRPTSSGTGAAPLVQETMGIKAMEQELSRLQKQNWNLKLELFHRREKQTALEARVEALEKEKEERDELNDRLVQEMEKRDKAIEEAVEMIVTLEARVEQLHREREMVRRIEHDGYYHGGDSPSPEMTPKRKMPPFDDPKVLNRMPSFLSDFSENTANLRNVYLGVRGSVLSLPRMADDAHDAERMEHNGVSSPTLSVLSESSFVSVYGQKKTDETSLPADDGVSSVDGPARDRGASVSESTKASTPSKPRRSSASRSPFNLGQFQNIHRVLDMTGSPLQRLERLEQALTAMGEASRPPTSNQDKSLAPPAQQPQPAPAQRKTKQEKREALERVITGHLGRDHNHGLPPTPDTISTSTLRRFKNSNDTLSQEQSLVNERSYLALSETTVSQVSDVDGDRRAQPASTTAFDGRRTLPLDGTARPFSASPLPRPRSAGETTISRQRGREDWDSDASDGGDADSMASSFDPWLRESLKPDHLDALRPANSASQAGPGKQPGRISPDLFSFPTSSGGWAADAMYGSLGGTGYIGAMGGMGPGMPPPMADALDALGESLPAPFFGSGIATPVVGHGNAPPPPPNRRSSLHAQTGVTFSTGSNPASPARASPMSSRVKRSPIRGDRTRSNSIDLRPASSNLRDIGIRQDRAMTVPPKQMHLPPPVAPEAPSQQALLKQRHYPPTASQPPRPRGLNNLFRRSTGSAEPPQTAPSSAPPTETIFKNLPTPMMGLPSWGRRSSLIDDDRESATPPPILRNKPQPRFDYDDNGGVPLEPHGGGAPVGVIPGSGGSGPSDANGGAPTGNAPASAPAAPRNEGGKRKWLGLGRTLVYLSLRAVQHAPPLRLWDDPSNFISCRMISPRVFNDIFTTSMAFALSASVVVVDLFYDETCQSPAGQRNVIDNTCAPTGSFS</sequence>
<name>A0AA40BTY0_9PEZI</name>
<feature type="region of interest" description="Disordered" evidence="1">
    <location>
        <begin position="1"/>
        <end position="65"/>
    </location>
</feature>
<dbReference type="EMBL" id="JAULSU010000006">
    <property type="protein sequence ID" value="KAK0613536.1"/>
    <property type="molecule type" value="Genomic_DNA"/>
</dbReference>
<protein>
    <recommendedName>
        <fullName evidence="4">Centrosomin N-terminal motif 1 domain-containing protein</fullName>
    </recommendedName>
</protein>
<reference evidence="2" key="1">
    <citation type="submission" date="2023-06" db="EMBL/GenBank/DDBJ databases">
        <title>Genome-scale phylogeny and comparative genomics of the fungal order Sordariales.</title>
        <authorList>
            <consortium name="Lawrence Berkeley National Laboratory"/>
            <person name="Hensen N."/>
            <person name="Bonometti L."/>
            <person name="Westerberg I."/>
            <person name="Brannstrom I.O."/>
            <person name="Guillou S."/>
            <person name="Cros-Aarteil S."/>
            <person name="Calhoun S."/>
            <person name="Haridas S."/>
            <person name="Kuo A."/>
            <person name="Mondo S."/>
            <person name="Pangilinan J."/>
            <person name="Riley R."/>
            <person name="Labutti K."/>
            <person name="Andreopoulos B."/>
            <person name="Lipzen A."/>
            <person name="Chen C."/>
            <person name="Yanf M."/>
            <person name="Daum C."/>
            <person name="Ng V."/>
            <person name="Clum A."/>
            <person name="Steindorff A."/>
            <person name="Ohm R."/>
            <person name="Martin F."/>
            <person name="Silar P."/>
            <person name="Natvig D."/>
            <person name="Lalanne C."/>
            <person name="Gautier V."/>
            <person name="Ament-Velasquez S.L."/>
            <person name="Kruys A."/>
            <person name="Hutchinson M.I."/>
            <person name="Powell A.J."/>
            <person name="Barry K."/>
            <person name="Miller A.N."/>
            <person name="Grigoriev I.V."/>
            <person name="Debuchy R."/>
            <person name="Gladieux P."/>
            <person name="Thoren M.H."/>
            <person name="Johannesson H."/>
        </authorList>
    </citation>
    <scope>NUCLEOTIDE SEQUENCE</scope>
    <source>
        <strain evidence="2">CBS 606.72</strain>
    </source>
</reference>
<evidence type="ECO:0008006" key="4">
    <source>
        <dbReference type="Google" id="ProtNLM"/>
    </source>
</evidence>
<proteinExistence type="predicted"/>
<feature type="compositionally biased region" description="Basic and acidic residues" evidence="1">
    <location>
        <begin position="7"/>
        <end position="22"/>
    </location>
</feature>
<feature type="region of interest" description="Disordered" evidence="1">
    <location>
        <begin position="259"/>
        <end position="311"/>
    </location>
</feature>
<evidence type="ECO:0000313" key="2">
    <source>
        <dbReference type="EMBL" id="KAK0613536.1"/>
    </source>
</evidence>
<organism evidence="2 3">
    <name type="scientific">Immersiella caudata</name>
    <dbReference type="NCBI Taxonomy" id="314043"/>
    <lineage>
        <taxon>Eukaryota</taxon>
        <taxon>Fungi</taxon>
        <taxon>Dikarya</taxon>
        <taxon>Ascomycota</taxon>
        <taxon>Pezizomycotina</taxon>
        <taxon>Sordariomycetes</taxon>
        <taxon>Sordariomycetidae</taxon>
        <taxon>Sordariales</taxon>
        <taxon>Lasiosphaeriaceae</taxon>
        <taxon>Immersiella</taxon>
    </lineage>
</organism>
<feature type="compositionally biased region" description="Acidic residues" evidence="1">
    <location>
        <begin position="498"/>
        <end position="507"/>
    </location>
</feature>
<evidence type="ECO:0000313" key="3">
    <source>
        <dbReference type="Proteomes" id="UP001175000"/>
    </source>
</evidence>
<feature type="region of interest" description="Disordered" evidence="1">
    <location>
        <begin position="616"/>
        <end position="862"/>
    </location>
</feature>
<feature type="region of interest" description="Disordered" evidence="1">
    <location>
        <begin position="532"/>
        <end position="555"/>
    </location>
</feature>
<feature type="compositionally biased region" description="Low complexity" evidence="1">
    <location>
        <begin position="836"/>
        <end position="858"/>
    </location>
</feature>
<gene>
    <name evidence="2" type="ORF">B0T14DRAFT_569569</name>
</gene>
<keyword evidence="3" id="KW-1185">Reference proteome</keyword>
<accession>A0AA40BTY0</accession>
<feature type="compositionally biased region" description="Low complexity" evidence="1">
    <location>
        <begin position="645"/>
        <end position="658"/>
    </location>
</feature>
<feature type="region of interest" description="Disordered" evidence="1">
    <location>
        <begin position="437"/>
        <end position="514"/>
    </location>
</feature>